<dbReference type="EMBL" id="JAGEOK010000009">
    <property type="protein sequence ID" value="MBO2439066.1"/>
    <property type="molecule type" value="Genomic_DNA"/>
</dbReference>
<sequence>MDGANEMRQVFAGAGLSAPPVPPDLEPRVRRRGDWLYATRRIDPMAMYMFLDHVTEAMSRRVGDYMAVCHAGHGVNSYCVNYHLVWGPVAIFAQTGWGGVYMDRDRSAADVRDLLAQCGDVLAAAAAARPALERSGRRLVVAESRIRRSTYGWLDEDGRYTTVEDTREALSGAAALLRSGG</sequence>
<evidence type="ECO:0000313" key="2">
    <source>
        <dbReference type="Proteomes" id="UP000666915"/>
    </source>
</evidence>
<name>A0ABS3QYP1_9ACTN</name>
<evidence type="ECO:0000313" key="1">
    <source>
        <dbReference type="EMBL" id="MBO2439066.1"/>
    </source>
</evidence>
<proteinExistence type="predicted"/>
<dbReference type="Proteomes" id="UP000666915">
    <property type="component" value="Unassembled WGS sequence"/>
</dbReference>
<gene>
    <name evidence="1" type="ORF">J4557_16220</name>
</gene>
<comment type="caution">
    <text evidence="1">The sequence shown here is derived from an EMBL/GenBank/DDBJ whole genome shotgun (WGS) entry which is preliminary data.</text>
</comment>
<accession>A0ABS3QYP1</accession>
<dbReference type="RefSeq" id="WP_208267360.1">
    <property type="nucleotide sequence ID" value="NZ_BAAAGM010000058.1"/>
</dbReference>
<keyword evidence="2" id="KW-1185">Reference proteome</keyword>
<protein>
    <submittedName>
        <fullName evidence="1">Uncharacterized protein</fullName>
    </submittedName>
</protein>
<organism evidence="1 2">
    <name type="scientific">Actinomadura nitritigenes</name>
    <dbReference type="NCBI Taxonomy" id="134602"/>
    <lineage>
        <taxon>Bacteria</taxon>
        <taxon>Bacillati</taxon>
        <taxon>Actinomycetota</taxon>
        <taxon>Actinomycetes</taxon>
        <taxon>Streptosporangiales</taxon>
        <taxon>Thermomonosporaceae</taxon>
        <taxon>Actinomadura</taxon>
    </lineage>
</organism>
<reference evidence="1 2" key="1">
    <citation type="submission" date="2021-03" db="EMBL/GenBank/DDBJ databases">
        <authorList>
            <person name="Kanchanasin P."/>
            <person name="Saeng-In P."/>
            <person name="Phongsopitanun W."/>
            <person name="Yuki M."/>
            <person name="Kudo T."/>
            <person name="Ohkuma M."/>
            <person name="Tanasupawat S."/>
        </authorList>
    </citation>
    <scope>NUCLEOTIDE SEQUENCE [LARGE SCALE GENOMIC DNA]</scope>
    <source>
        <strain evidence="1 2">L46</strain>
    </source>
</reference>